<dbReference type="Pfam" id="PF13581">
    <property type="entry name" value="HATPase_c_2"/>
    <property type="match status" value="1"/>
</dbReference>
<dbReference type="KEGG" id="cpb:Cphamn1_1139"/>
<dbReference type="AlphaFoldDB" id="B3EQP4"/>
<dbReference type="Gene3D" id="3.30.565.10">
    <property type="entry name" value="Histidine kinase-like ATPase, C-terminal domain"/>
    <property type="match status" value="1"/>
</dbReference>
<name>B3EQP4_CHLPB</name>
<dbReference type="EMBL" id="CP001101">
    <property type="protein sequence ID" value="ACE04077.1"/>
    <property type="molecule type" value="Genomic_DNA"/>
</dbReference>
<keyword evidence="2" id="KW-0418">Kinase</keyword>
<dbReference type="HOGENOM" id="CLU_090336_11_2_10"/>
<accession>B3EQP4</accession>
<feature type="domain" description="Histidine kinase/HSP90-like ATPase" evidence="1">
    <location>
        <begin position="20"/>
        <end position="137"/>
    </location>
</feature>
<dbReference type="InterPro" id="IPR003594">
    <property type="entry name" value="HATPase_dom"/>
</dbReference>
<dbReference type="SUPFAM" id="SSF55874">
    <property type="entry name" value="ATPase domain of HSP90 chaperone/DNA topoisomerase II/histidine kinase"/>
    <property type="match status" value="1"/>
</dbReference>
<reference evidence="2" key="1">
    <citation type="submission" date="2008-06" db="EMBL/GenBank/DDBJ databases">
        <title>Complete sequence of Chlorobium phaeobacteroides BS1.</title>
        <authorList>
            <consortium name="US DOE Joint Genome Institute"/>
            <person name="Lucas S."/>
            <person name="Copeland A."/>
            <person name="Lapidus A."/>
            <person name="Glavina del Rio T."/>
            <person name="Dalin E."/>
            <person name="Tice H."/>
            <person name="Bruce D."/>
            <person name="Goodwin L."/>
            <person name="Pitluck S."/>
            <person name="Schmutz J."/>
            <person name="Larimer F."/>
            <person name="Land M."/>
            <person name="Hauser L."/>
            <person name="Kyrpides N."/>
            <person name="Ovchinnikova G."/>
            <person name="Li T."/>
            <person name="Liu Z."/>
            <person name="Zhao F."/>
            <person name="Overmann J."/>
            <person name="Bryant D.A."/>
            <person name="Richardson P."/>
        </authorList>
    </citation>
    <scope>NUCLEOTIDE SEQUENCE [LARGE SCALE GENOMIC DNA]</scope>
    <source>
        <strain evidence="2">BS1</strain>
    </source>
</reference>
<evidence type="ECO:0000313" key="2">
    <source>
        <dbReference type="EMBL" id="ACE04077.1"/>
    </source>
</evidence>
<keyword evidence="2" id="KW-0723">Serine/threonine-protein kinase</keyword>
<dbReference type="STRING" id="331678.Cphamn1_1139"/>
<dbReference type="InterPro" id="IPR036890">
    <property type="entry name" value="HATPase_C_sf"/>
</dbReference>
<dbReference type="eggNOG" id="COG2172">
    <property type="taxonomic scope" value="Bacteria"/>
</dbReference>
<dbReference type="CDD" id="cd16936">
    <property type="entry name" value="HATPase_RsbW-like"/>
    <property type="match status" value="1"/>
</dbReference>
<dbReference type="GO" id="GO:0004674">
    <property type="term" value="F:protein serine/threonine kinase activity"/>
    <property type="evidence" value="ECO:0007669"/>
    <property type="project" value="UniProtKB-KW"/>
</dbReference>
<organism evidence="2">
    <name type="scientific">Chlorobium phaeobacteroides (strain BS1)</name>
    <dbReference type="NCBI Taxonomy" id="331678"/>
    <lineage>
        <taxon>Bacteria</taxon>
        <taxon>Pseudomonadati</taxon>
        <taxon>Chlorobiota</taxon>
        <taxon>Chlorobiia</taxon>
        <taxon>Chlorobiales</taxon>
        <taxon>Chlorobiaceae</taxon>
        <taxon>Chlorobium/Pelodictyon group</taxon>
        <taxon>Chlorobium</taxon>
    </lineage>
</organism>
<protein>
    <submittedName>
        <fullName evidence="2">Putative anti-sigma regulatory factor, serine/threonine protein kinase</fullName>
    </submittedName>
</protein>
<keyword evidence="2" id="KW-0808">Transferase</keyword>
<sequence>MRCIFSIMPVYDLKLASSFDECRKLRDYLAVMADREGFSQAFFEELELVVKEAFVNAVRHGNGADNEDVPVMLHFDSFTDESGSILLIEVADCGNGFAMYEIENPALSSHDMKLSGRGVFLIGCFAEFMDQVCDETGCRLTLRMRPY</sequence>
<evidence type="ECO:0000259" key="1">
    <source>
        <dbReference type="Pfam" id="PF13581"/>
    </source>
</evidence>
<proteinExistence type="predicted"/>
<gene>
    <name evidence="2" type="ordered locus">Cphamn1_1139</name>
</gene>